<dbReference type="InterPro" id="IPR021782">
    <property type="entry name" value="DUF3347"/>
</dbReference>
<dbReference type="AlphaFoldDB" id="A0AAT9H6T7"/>
<evidence type="ECO:0000256" key="1">
    <source>
        <dbReference type="SAM" id="MobiDB-lite"/>
    </source>
</evidence>
<sequence>MISCNKKSEETITTDSQTDPHSTHKENETDADTGKMQNGPIQETVTKYLQLKNALVKDDSKGAADAGKELFQVLKGFDTNSIEAKLKTEYIEIAEDAKEHAEHIGEASGNIVHQREHFVMLSKDVNDIIELLGTTQTLYQEYCPMANEGKGALWISETKEIQNPYYGAKMLDCGSVKKTM</sequence>
<evidence type="ECO:0000313" key="3">
    <source>
        <dbReference type="EMBL" id="BFM45170.1"/>
    </source>
</evidence>
<reference evidence="3" key="1">
    <citation type="submission" date="2024-05" db="EMBL/GenBank/DDBJ databases">
        <title>Whole-Genome Sequence of CFS9, a Potential Fish Probiotic Isolated from the Body Surface of Silurus asotus.</title>
        <authorList>
            <person name="Kojima M."/>
            <person name="Tobioka K."/>
            <person name="Yokota K."/>
            <person name="Nakatani H."/>
            <person name="Hori K."/>
            <person name="Tamaru Y."/>
            <person name="Okazaki F."/>
        </authorList>
    </citation>
    <scope>NUCLEOTIDE SEQUENCE</scope>
    <source>
        <strain evidence="3">CFS9</strain>
    </source>
</reference>
<proteinExistence type="predicted"/>
<name>A0AAT9H6T7_9FLAO</name>
<evidence type="ECO:0000259" key="2">
    <source>
        <dbReference type="Pfam" id="PF11827"/>
    </source>
</evidence>
<organism evidence="3">
    <name type="scientific">Flavobacterium sp. CFS9</name>
    <dbReference type="NCBI Taxonomy" id="3143118"/>
    <lineage>
        <taxon>Bacteria</taxon>
        <taxon>Pseudomonadati</taxon>
        <taxon>Bacteroidota</taxon>
        <taxon>Flavobacteriia</taxon>
        <taxon>Flavobacteriales</taxon>
        <taxon>Flavobacteriaceae</taxon>
        <taxon>Flavobacterium</taxon>
    </lineage>
</organism>
<feature type="domain" description="DUF3347" evidence="2">
    <location>
        <begin position="45"/>
        <end position="136"/>
    </location>
</feature>
<feature type="compositionally biased region" description="Polar residues" evidence="1">
    <location>
        <begin position="11"/>
        <end position="20"/>
    </location>
</feature>
<accession>A0AAT9H6T7</accession>
<dbReference type="EMBL" id="AP031573">
    <property type="protein sequence ID" value="BFM45170.1"/>
    <property type="molecule type" value="Genomic_DNA"/>
</dbReference>
<dbReference type="Pfam" id="PF11827">
    <property type="entry name" value="DUF3347"/>
    <property type="match status" value="1"/>
</dbReference>
<protein>
    <submittedName>
        <fullName evidence="3">DUF3347 domain-containing protein</fullName>
    </submittedName>
</protein>
<feature type="compositionally biased region" description="Basic and acidic residues" evidence="1">
    <location>
        <begin position="1"/>
        <end position="10"/>
    </location>
</feature>
<gene>
    <name evidence="3" type="ORF">CFS9_38110</name>
</gene>
<feature type="region of interest" description="Disordered" evidence="1">
    <location>
        <begin position="1"/>
        <end position="39"/>
    </location>
</feature>